<accession>X7EJL7</accession>
<dbReference type="RefSeq" id="WP_051489210.1">
    <property type="nucleotide sequence ID" value="NZ_JALZ01000002.1"/>
</dbReference>
<reference evidence="2 3" key="1">
    <citation type="submission" date="2014-01" db="EMBL/GenBank/DDBJ databases">
        <title>Roseivivax halodurans JCM 10272 Genome Sequencing.</title>
        <authorList>
            <person name="Lai Q."/>
            <person name="Li G."/>
            <person name="Shao Z."/>
        </authorList>
    </citation>
    <scope>NUCLEOTIDE SEQUENCE [LARGE SCALE GENOMIC DNA]</scope>
    <source>
        <strain evidence="2 3">JCM 10272</strain>
    </source>
</reference>
<protein>
    <recommendedName>
        <fullName evidence="4">AB hydrolase-1 domain-containing protein</fullName>
    </recommendedName>
</protein>
<evidence type="ECO:0008006" key="4">
    <source>
        <dbReference type="Google" id="ProtNLM"/>
    </source>
</evidence>
<dbReference type="SUPFAM" id="SSF53474">
    <property type="entry name" value="alpha/beta-Hydrolases"/>
    <property type="match status" value="1"/>
</dbReference>
<dbReference type="InterPro" id="IPR029058">
    <property type="entry name" value="AB_hydrolase_fold"/>
</dbReference>
<comment type="caution">
    <text evidence="2">The sequence shown here is derived from an EMBL/GenBank/DDBJ whole genome shotgun (WGS) entry which is preliminary data.</text>
</comment>
<dbReference type="OrthoDB" id="7303283at2"/>
<dbReference type="Proteomes" id="UP000022447">
    <property type="component" value="Unassembled WGS sequence"/>
</dbReference>
<organism evidence="2 3">
    <name type="scientific">Roseivivax halodurans JCM 10272</name>
    <dbReference type="NCBI Taxonomy" id="1449350"/>
    <lineage>
        <taxon>Bacteria</taxon>
        <taxon>Pseudomonadati</taxon>
        <taxon>Pseudomonadota</taxon>
        <taxon>Alphaproteobacteria</taxon>
        <taxon>Rhodobacterales</taxon>
        <taxon>Roseobacteraceae</taxon>
        <taxon>Roseivivax</taxon>
    </lineage>
</organism>
<dbReference type="STRING" id="1449350.OCH239_08105"/>
<dbReference type="Gene3D" id="3.40.50.1820">
    <property type="entry name" value="alpha/beta hydrolase"/>
    <property type="match status" value="1"/>
</dbReference>
<dbReference type="AlphaFoldDB" id="X7EJL7"/>
<keyword evidence="3" id="KW-1185">Reference proteome</keyword>
<evidence type="ECO:0000313" key="2">
    <source>
        <dbReference type="EMBL" id="ETX16112.1"/>
    </source>
</evidence>
<dbReference type="EMBL" id="JALZ01000002">
    <property type="protein sequence ID" value="ETX16112.1"/>
    <property type="molecule type" value="Genomic_DNA"/>
</dbReference>
<sequence>MPVIRVSARNGIPGPAGGPQSLSRALDAALSDPSVGAGPVTVMVHGFKYAPGCERHCPHETIFSLTPRFRDVDRRIVSWPRHLGFGRPGPDRGLAISFGWPARGSIWNAYDNADRAGDALARLLAELRERCPHTPLHAVGHSLGARVVLDALTKSAPGALDWALLLAPAEFSAPAHAAVESPAGRTAKVLAVTSRENDVFDLMMELFVSALRRGDSMLGHRGLRASNALTMQIDHAPTLAALRAAGHRLGAPEGRVCHWSPYLRPGAFPLYRAIIEGRLSFSRLRAILPEDTDPRWARILPRFATAQTAPG</sequence>
<name>X7EJL7_9RHOB</name>
<evidence type="ECO:0000256" key="1">
    <source>
        <dbReference type="SAM" id="MobiDB-lite"/>
    </source>
</evidence>
<feature type="region of interest" description="Disordered" evidence="1">
    <location>
        <begin position="1"/>
        <end position="23"/>
    </location>
</feature>
<gene>
    <name evidence="2" type="ORF">OCH239_08105</name>
</gene>
<proteinExistence type="predicted"/>
<dbReference type="InterPro" id="IPR010297">
    <property type="entry name" value="DUF900_hydrolase"/>
</dbReference>
<dbReference type="Pfam" id="PF05990">
    <property type="entry name" value="DUF900"/>
    <property type="match status" value="1"/>
</dbReference>
<dbReference type="eggNOG" id="COG1075">
    <property type="taxonomic scope" value="Bacteria"/>
</dbReference>
<evidence type="ECO:0000313" key="3">
    <source>
        <dbReference type="Proteomes" id="UP000022447"/>
    </source>
</evidence>